<evidence type="ECO:0000313" key="2">
    <source>
        <dbReference type="Proteomes" id="UP001321479"/>
    </source>
</evidence>
<proteinExistence type="predicted"/>
<dbReference type="EMBL" id="AP024483">
    <property type="protein sequence ID" value="BCS82738.1"/>
    <property type="molecule type" value="Genomic_DNA"/>
</dbReference>
<organism evidence="1 2">
    <name type="scientific">Cotonvirus japonicus</name>
    <dbReference type="NCBI Taxonomy" id="2811091"/>
    <lineage>
        <taxon>Viruses</taxon>
        <taxon>Varidnaviria</taxon>
        <taxon>Bamfordvirae</taxon>
        <taxon>Nucleocytoviricota</taxon>
        <taxon>Megaviricetes</taxon>
        <taxon>Imitervirales</taxon>
        <taxon>Mimiviridae</taxon>
        <taxon>Megamimivirinae</taxon>
        <taxon>Cotonvirus</taxon>
        <taxon>Cotonvirus japonicum</taxon>
    </lineage>
</organism>
<dbReference type="RefSeq" id="YP_010841346.1">
    <property type="nucleotide sequence ID" value="NC_079139.1"/>
</dbReference>
<keyword evidence="2" id="KW-1185">Reference proteome</keyword>
<sequence length="151" mass="18038">MNPPININENFDFQKYFEAFENFFYCGEKKYLFCDKKTLILMKDDPNAIKMAILLANYFIIEIKENVFKLKKFKNDSKIKLTRLILDSNHTSNISNTTEKYNSDNLSDDLDAVKYSKDSIENFNSEIKKHRDDLLEIRNFKKFLKCFKNKE</sequence>
<reference evidence="1 2" key="1">
    <citation type="submission" date="2021-02" db="EMBL/GenBank/DDBJ databases">
        <title>Cotonvirus japonicus, which uses Golgi apparatus of host cells for its virion factory, phylogenetically links tailed tupanvirus and icosahedral mimivirus.</title>
        <authorList>
            <person name="Takahashi H."/>
            <person name="Fukaya S."/>
            <person name="Song C."/>
            <person name="Murata K."/>
            <person name="Takemura M."/>
        </authorList>
    </citation>
    <scope>NUCLEOTIDE SEQUENCE [LARGE SCALE GENOMIC DNA]</scope>
</reference>
<dbReference type="Proteomes" id="UP001321479">
    <property type="component" value="Segment"/>
</dbReference>
<dbReference type="GeneID" id="80557943"/>
<accession>A0ABM7NRE9</accession>
<protein>
    <submittedName>
        <fullName evidence="1">Uncharacterized protein</fullName>
    </submittedName>
</protein>
<evidence type="ECO:0000313" key="1">
    <source>
        <dbReference type="EMBL" id="BCS82738.1"/>
    </source>
</evidence>
<name>A0ABM7NRE9_9VIRU</name>